<dbReference type="Proteomes" id="UP000788993">
    <property type="component" value="Unassembled WGS sequence"/>
</dbReference>
<dbReference type="AlphaFoldDB" id="A0A1B7SMQ9"/>
<reference evidence="5" key="1">
    <citation type="journal article" date="2021" name="Open Biol.">
        <title>Shared evolutionary footprints suggest mitochondrial oxidative damage underlies multiple complex I losses in fungi.</title>
        <authorList>
            <person name="Schikora-Tamarit M.A."/>
            <person name="Marcet-Houben M."/>
            <person name="Nosek J."/>
            <person name="Gabaldon T."/>
        </authorList>
    </citation>
    <scope>NUCLEOTIDE SEQUENCE</scope>
    <source>
        <strain evidence="5">NCAIM Y.01608</strain>
    </source>
</reference>
<dbReference type="SUPFAM" id="SSF53850">
    <property type="entry name" value="Periplasmic binding protein-like II"/>
    <property type="match status" value="1"/>
</dbReference>
<sequence length="299" mass="33631">MVLKVGFIPEHFSTPLQFAKTKGYFAQNDIECELIEYPSGSGHLIQSLKSREIDIAIGLTEAFVRGLCEGDHESYQIAGTYVQSPLCWAVSTGAQRSDPTSETQLQDASIGVSRIGSGSYVMSFVLGLQHHFKSPFFKKFVVLDNFKNLRDSVNKKDNVEPSDAFMWEHFTSKKYYDNGEIKKIGEIYTPWSSWVIVSGKHVEQVPLSSFLKAVQQGIEYYNSHKDEAAKYIADHLDYSYEDAKEWQKTVKFADDVTKVDFEKDILGTKSVLKTAGVVQKDASETDEQILQKLHAGVIS</sequence>
<dbReference type="Gene3D" id="3.40.190.10">
    <property type="entry name" value="Periplasmic binding protein-like II"/>
    <property type="match status" value="2"/>
</dbReference>
<evidence type="ECO:0000256" key="1">
    <source>
        <dbReference type="ARBA" id="ARBA00004418"/>
    </source>
</evidence>
<dbReference type="CDD" id="cd13637">
    <property type="entry name" value="PBP2_Ca3427_like"/>
    <property type="match status" value="1"/>
</dbReference>
<evidence type="ECO:0000256" key="2">
    <source>
        <dbReference type="ARBA" id="ARBA00010742"/>
    </source>
</evidence>
<comment type="similarity">
    <text evidence="2">Belongs to the bacterial solute-binding protein SsuA/TauA family.</text>
</comment>
<dbReference type="EMBL" id="JAEUBD010000095">
    <property type="protein sequence ID" value="KAH3677900.1"/>
    <property type="molecule type" value="Genomic_DNA"/>
</dbReference>
<protein>
    <recommendedName>
        <fullName evidence="4">Ca3427-like PBP 2 domain-containing protein</fullName>
    </recommendedName>
</protein>
<dbReference type="OrthoDB" id="1363at2759"/>
<comment type="subcellular location">
    <subcellularLocation>
        <location evidence="1">Periplasm</location>
    </subcellularLocation>
</comment>
<dbReference type="GO" id="GO:0042597">
    <property type="term" value="C:periplasmic space"/>
    <property type="evidence" value="ECO:0007669"/>
    <property type="project" value="UniProtKB-SubCell"/>
</dbReference>
<feature type="domain" description="Ca3427-like PBP 2" evidence="4">
    <location>
        <begin position="88"/>
        <end position="187"/>
    </location>
</feature>
<comment type="caution">
    <text evidence="5">The sequence shown here is derived from an EMBL/GenBank/DDBJ whole genome shotgun (WGS) entry which is preliminary data.</text>
</comment>
<proteinExistence type="inferred from homology"/>
<reference evidence="5" key="2">
    <citation type="submission" date="2021-01" db="EMBL/GenBank/DDBJ databases">
        <authorList>
            <person name="Schikora-Tamarit M.A."/>
        </authorList>
    </citation>
    <scope>NUCLEOTIDE SEQUENCE</scope>
    <source>
        <strain evidence="5">NCAIM Y.01608</strain>
    </source>
</reference>
<dbReference type="Pfam" id="PF22384">
    <property type="entry name" value="PBP2_Ca3427_like"/>
    <property type="match status" value="1"/>
</dbReference>
<accession>A0A1B7SMQ9</accession>
<dbReference type="InterPro" id="IPR054364">
    <property type="entry name" value="Ca3427-like_PBP2"/>
</dbReference>
<name>A0A1B7SMQ9_9ASCO</name>
<dbReference type="PANTHER" id="PTHR30024:SF47">
    <property type="entry name" value="TAURINE-BINDING PERIPLASMIC PROTEIN"/>
    <property type="match status" value="1"/>
</dbReference>
<evidence type="ECO:0000256" key="3">
    <source>
        <dbReference type="ARBA" id="ARBA00022729"/>
    </source>
</evidence>
<gene>
    <name evidence="5" type="ORF">OGATHE_000554</name>
</gene>
<evidence type="ECO:0000259" key="4">
    <source>
        <dbReference type="Pfam" id="PF22384"/>
    </source>
</evidence>
<organism evidence="5 6">
    <name type="scientific">Ogataea polymorpha</name>
    <dbReference type="NCBI Taxonomy" id="460523"/>
    <lineage>
        <taxon>Eukaryota</taxon>
        <taxon>Fungi</taxon>
        <taxon>Dikarya</taxon>
        <taxon>Ascomycota</taxon>
        <taxon>Saccharomycotina</taxon>
        <taxon>Pichiomycetes</taxon>
        <taxon>Pichiales</taxon>
        <taxon>Pichiaceae</taxon>
        <taxon>Ogataea</taxon>
    </lineage>
</organism>
<dbReference type="RefSeq" id="XP_018212591.1">
    <property type="nucleotide sequence ID" value="XM_018354036.1"/>
</dbReference>
<evidence type="ECO:0000313" key="6">
    <source>
        <dbReference type="Proteomes" id="UP000788993"/>
    </source>
</evidence>
<dbReference type="PANTHER" id="PTHR30024">
    <property type="entry name" value="ALIPHATIC SULFONATES-BINDING PROTEIN-RELATED"/>
    <property type="match status" value="1"/>
</dbReference>
<dbReference type="Pfam" id="PF13379">
    <property type="entry name" value="NMT1_2"/>
    <property type="match status" value="1"/>
</dbReference>
<evidence type="ECO:0000313" key="5">
    <source>
        <dbReference type="EMBL" id="KAH3677900.1"/>
    </source>
</evidence>
<keyword evidence="6" id="KW-1185">Reference proteome</keyword>
<keyword evidence="3" id="KW-0732">Signal</keyword>